<dbReference type="AlphaFoldDB" id="A0A8S1RSI3"/>
<evidence type="ECO:0000313" key="1">
    <source>
        <dbReference type="EMBL" id="CAD8129324.1"/>
    </source>
</evidence>
<gene>
    <name evidence="1" type="ORF">PSON_ATCC_30995.1.T2160012</name>
</gene>
<organism evidence="1 2">
    <name type="scientific">Paramecium sonneborni</name>
    <dbReference type="NCBI Taxonomy" id="65129"/>
    <lineage>
        <taxon>Eukaryota</taxon>
        <taxon>Sar</taxon>
        <taxon>Alveolata</taxon>
        <taxon>Ciliophora</taxon>
        <taxon>Intramacronucleata</taxon>
        <taxon>Oligohymenophorea</taxon>
        <taxon>Peniculida</taxon>
        <taxon>Parameciidae</taxon>
        <taxon>Paramecium</taxon>
    </lineage>
</organism>
<name>A0A8S1RSI3_9CILI</name>
<comment type="caution">
    <text evidence="1">The sequence shown here is derived from an EMBL/GenBank/DDBJ whole genome shotgun (WGS) entry which is preliminary data.</text>
</comment>
<dbReference type="EMBL" id="CAJJDN010000216">
    <property type="protein sequence ID" value="CAD8129324.1"/>
    <property type="molecule type" value="Genomic_DNA"/>
</dbReference>
<evidence type="ECO:0000313" key="2">
    <source>
        <dbReference type="Proteomes" id="UP000692954"/>
    </source>
</evidence>
<keyword evidence="2" id="KW-1185">Reference proteome</keyword>
<reference evidence="1" key="1">
    <citation type="submission" date="2021-01" db="EMBL/GenBank/DDBJ databases">
        <authorList>
            <consortium name="Genoscope - CEA"/>
            <person name="William W."/>
        </authorList>
    </citation>
    <scope>NUCLEOTIDE SEQUENCE</scope>
</reference>
<sequence>MFKLQYLNEDENLMISEKLSTIIGQVQLIFMKWKAKLQQRQILKGKLGDISQKKNLNQCKYLVKLQQLRKQE</sequence>
<accession>A0A8S1RSI3</accession>
<protein>
    <submittedName>
        <fullName evidence="1">Uncharacterized protein</fullName>
    </submittedName>
</protein>
<dbReference type="Proteomes" id="UP000692954">
    <property type="component" value="Unassembled WGS sequence"/>
</dbReference>
<proteinExistence type="predicted"/>